<evidence type="ECO:0000256" key="5">
    <source>
        <dbReference type="PIRSR" id="PIRSR036894-1"/>
    </source>
</evidence>
<dbReference type="PIRSF" id="PIRSF036894">
    <property type="entry name" value="PMI_Firm_short"/>
    <property type="match status" value="1"/>
</dbReference>
<dbReference type="PANTHER" id="PTHR42742:SF3">
    <property type="entry name" value="FRUCTOKINASE"/>
    <property type="match status" value="1"/>
</dbReference>
<dbReference type="Pfam" id="PF21621">
    <property type="entry name" value="MPI_cupin_dom"/>
    <property type="match status" value="1"/>
</dbReference>
<evidence type="ECO:0000256" key="2">
    <source>
        <dbReference type="ARBA" id="ARBA00022833"/>
    </source>
</evidence>
<evidence type="ECO:0000259" key="7">
    <source>
        <dbReference type="Pfam" id="PF20511"/>
    </source>
</evidence>
<dbReference type="PANTHER" id="PTHR42742">
    <property type="entry name" value="TRANSCRIPTIONAL REPRESSOR MPRA"/>
    <property type="match status" value="1"/>
</dbReference>
<dbReference type="Pfam" id="PF20511">
    <property type="entry name" value="PMI_typeI_cat"/>
    <property type="match status" value="1"/>
</dbReference>
<keyword evidence="1 5" id="KW-0479">Metal-binding</keyword>
<dbReference type="InterPro" id="IPR014628">
    <property type="entry name" value="Man6P_isomerase_Firm_short"/>
</dbReference>
<dbReference type="GO" id="GO:0005975">
    <property type="term" value="P:carbohydrate metabolic process"/>
    <property type="evidence" value="ECO:0007669"/>
    <property type="project" value="InterPro"/>
</dbReference>
<dbReference type="SUPFAM" id="SSF51182">
    <property type="entry name" value="RmlC-like cupins"/>
    <property type="match status" value="1"/>
</dbReference>
<dbReference type="InterPro" id="IPR051804">
    <property type="entry name" value="Carb_Metab_Reg_Kinase/Isom"/>
</dbReference>
<dbReference type="Proteomes" id="UP000007887">
    <property type="component" value="Chromosome"/>
</dbReference>
<dbReference type="EMBL" id="AP012292">
    <property type="protein sequence ID" value="BAL84277.1"/>
    <property type="molecule type" value="Genomic_DNA"/>
</dbReference>
<dbReference type="InterPro" id="IPR049071">
    <property type="entry name" value="MPI_cupin_dom"/>
</dbReference>
<evidence type="ECO:0000256" key="6">
    <source>
        <dbReference type="PIRSR" id="PIRSR036894-2"/>
    </source>
</evidence>
<dbReference type="CDD" id="cd07010">
    <property type="entry name" value="cupin_PMI_type_I_N_bac"/>
    <property type="match status" value="1"/>
</dbReference>
<evidence type="ECO:0000256" key="4">
    <source>
        <dbReference type="ARBA" id="ARBA00030762"/>
    </source>
</evidence>
<name>I0GU40_SELRL</name>
<evidence type="ECO:0000259" key="8">
    <source>
        <dbReference type="Pfam" id="PF21621"/>
    </source>
</evidence>
<dbReference type="InterPro" id="IPR014710">
    <property type="entry name" value="RmlC-like_jellyroll"/>
</dbReference>
<evidence type="ECO:0000313" key="10">
    <source>
        <dbReference type="Proteomes" id="UP000007887"/>
    </source>
</evidence>
<feature type="binding site" evidence="5">
    <location>
        <position position="100"/>
    </location>
    <ligand>
        <name>Zn(2+)</name>
        <dbReference type="ChEBI" id="CHEBI:29105"/>
    </ligand>
</feature>
<dbReference type="InterPro" id="IPR011051">
    <property type="entry name" value="RmlC_Cupin_sf"/>
</dbReference>
<dbReference type="Gene3D" id="2.60.120.10">
    <property type="entry name" value="Jelly Rolls"/>
    <property type="match status" value="2"/>
</dbReference>
<dbReference type="HOGENOM" id="CLU_020529_0_1_9"/>
<dbReference type="InterPro" id="IPR046457">
    <property type="entry name" value="PMI_typeI_cat"/>
</dbReference>
<sequence>MLKPMLLKAPLKDYLWGGNRLPREYGKITELDKVAESWELSCHEAGLSLIDSGEFKCQTLSSLLAGAGRDMLGEKASELDYFPLLIKLIDANKDLSVQVHPDNEYAWRVEGEQGKTEMWYVVDCDPGASLLYGFKQEISKEEFRRRIEDNTLLEVCNKVPVHKGDVFFIESGTLHAIGGGILIYEVQQSSNLTYRIYDYGRLGADGKPRELHIDKALDVTRLEKPQATGKALGDIDIFPHMDVKLLADCEYFKVYHGDLQGDSAMHAGSDSFQCITVLEGALKLTGGGESLTLAKGNTVFIPAGLGTYQLQGKAEFILSKL</sequence>
<dbReference type="PATRIC" id="fig|927704.6.peg.2653"/>
<evidence type="ECO:0000313" key="9">
    <source>
        <dbReference type="EMBL" id="BAL84277.1"/>
    </source>
</evidence>
<dbReference type="AlphaFoldDB" id="I0GU40"/>
<keyword evidence="2 5" id="KW-0862">Zinc</keyword>
<reference evidence="9 10" key="1">
    <citation type="submission" date="2011-10" db="EMBL/GenBank/DDBJ databases">
        <title>Whole genome sequence of Selenomonas ruminantium subsp. lactilytica TAM6421.</title>
        <authorList>
            <person name="Oguchi A."/>
            <person name="Ankai A."/>
            <person name="Kaneko J."/>
            <person name="Yamada-Narita S."/>
            <person name="Fukui S."/>
            <person name="Takahashi M."/>
            <person name="Onodera T."/>
            <person name="Kojima S."/>
            <person name="Fushimi T."/>
            <person name="Abe N."/>
            <person name="Kamio Y."/>
            <person name="Yamazaki S."/>
            <person name="Fujita N."/>
        </authorList>
    </citation>
    <scope>NUCLEOTIDE SEQUENCE [LARGE SCALE GENOMIC DNA]</scope>
    <source>
        <strain evidence="10">NBRC 103574 / TAM6421</strain>
    </source>
</reference>
<organism evidence="9 10">
    <name type="scientific">Selenomonas ruminantium subsp. lactilytica (strain NBRC 103574 / TAM6421)</name>
    <dbReference type="NCBI Taxonomy" id="927704"/>
    <lineage>
        <taxon>Bacteria</taxon>
        <taxon>Bacillati</taxon>
        <taxon>Bacillota</taxon>
        <taxon>Negativicutes</taxon>
        <taxon>Selenomonadales</taxon>
        <taxon>Selenomonadaceae</taxon>
        <taxon>Selenomonas</taxon>
    </lineage>
</organism>
<gene>
    <name evidence="9" type="ordered locus">SELR_25690</name>
</gene>
<dbReference type="KEGG" id="sri:SELR_25690"/>
<feature type="domain" description="Phosphomannose isomerase type I catalytic" evidence="7">
    <location>
        <begin position="7"/>
        <end position="106"/>
    </location>
</feature>
<dbReference type="GO" id="GO:0004476">
    <property type="term" value="F:mannose-6-phosphate isomerase activity"/>
    <property type="evidence" value="ECO:0007669"/>
    <property type="project" value="InterPro"/>
</dbReference>
<feature type="binding site" evidence="5">
    <location>
        <position position="175"/>
    </location>
    <ligand>
        <name>Zn(2+)</name>
        <dbReference type="ChEBI" id="CHEBI:29105"/>
    </ligand>
</feature>
<proteinExistence type="predicted"/>
<dbReference type="OrthoDB" id="9808275at2"/>
<evidence type="ECO:0000256" key="1">
    <source>
        <dbReference type="ARBA" id="ARBA00022723"/>
    </source>
</evidence>
<dbReference type="GO" id="GO:0008270">
    <property type="term" value="F:zinc ion binding"/>
    <property type="evidence" value="ECO:0007669"/>
    <property type="project" value="InterPro"/>
</dbReference>
<feature type="domain" description="Mannose-6-phosphate isomerase cupin" evidence="8">
    <location>
        <begin position="247"/>
        <end position="319"/>
    </location>
</feature>
<comment type="cofactor">
    <cofactor evidence="5">
        <name>Zn(2+)</name>
        <dbReference type="ChEBI" id="CHEBI:29105"/>
    </cofactor>
    <text evidence="5">Binds 1 zinc ion per subunit.</text>
</comment>
<keyword evidence="9" id="KW-0413">Isomerase</keyword>
<dbReference type="eggNOG" id="COG1482">
    <property type="taxonomic scope" value="Bacteria"/>
</dbReference>
<accession>I0GU40</accession>
<evidence type="ECO:0000256" key="3">
    <source>
        <dbReference type="ARBA" id="ARBA00029741"/>
    </source>
</evidence>
<feature type="active site" evidence="6">
    <location>
        <position position="195"/>
    </location>
</feature>
<protein>
    <recommendedName>
        <fullName evidence="3">Phosphohexomutase</fullName>
    </recommendedName>
    <alternativeName>
        <fullName evidence="4">Phosphomannose isomerase</fullName>
    </alternativeName>
</protein>
<feature type="binding site" evidence="5">
    <location>
        <position position="117"/>
    </location>
    <ligand>
        <name>Zn(2+)</name>
        <dbReference type="ChEBI" id="CHEBI:29105"/>
    </ligand>
</feature>
<dbReference type="RefSeq" id="WP_014425696.1">
    <property type="nucleotide sequence ID" value="NC_017068.1"/>
</dbReference>